<dbReference type="InterPro" id="IPR001623">
    <property type="entry name" value="DnaJ_domain"/>
</dbReference>
<evidence type="ECO:0000313" key="2">
    <source>
        <dbReference type="EMBL" id="OAY32851.1"/>
    </source>
</evidence>
<dbReference type="Gramene" id="Manes.13G050800.1.v8.1">
    <property type="protein sequence ID" value="Manes.13G050800.1.v8.1.CDS.1"/>
    <property type="gene ID" value="Manes.13G050800.v8.1"/>
</dbReference>
<dbReference type="Gene3D" id="1.10.287.110">
    <property type="entry name" value="DnaJ domain"/>
    <property type="match status" value="1"/>
</dbReference>
<dbReference type="CDD" id="cd06257">
    <property type="entry name" value="DnaJ"/>
    <property type="match status" value="1"/>
</dbReference>
<dbReference type="SMART" id="SM00271">
    <property type="entry name" value="DnaJ"/>
    <property type="match status" value="1"/>
</dbReference>
<reference evidence="3" key="1">
    <citation type="journal article" date="2016" name="Nat. Biotechnol.">
        <title>Sequencing wild and cultivated cassava and related species reveals extensive interspecific hybridization and genetic diversity.</title>
        <authorList>
            <person name="Bredeson J.V."/>
            <person name="Lyons J.B."/>
            <person name="Prochnik S.E."/>
            <person name="Wu G.A."/>
            <person name="Ha C.M."/>
            <person name="Edsinger-Gonzales E."/>
            <person name="Grimwood J."/>
            <person name="Schmutz J."/>
            <person name="Rabbi I.Y."/>
            <person name="Egesi C."/>
            <person name="Nauluvula P."/>
            <person name="Lebot V."/>
            <person name="Ndunguru J."/>
            <person name="Mkamilo G."/>
            <person name="Bart R.S."/>
            <person name="Setter T.L."/>
            <person name="Gleadow R.M."/>
            <person name="Kulakow P."/>
            <person name="Ferguson M.E."/>
            <person name="Rounsley S."/>
            <person name="Rokhsar D.S."/>
        </authorList>
    </citation>
    <scope>NUCLEOTIDE SEQUENCE [LARGE SCALE GENOMIC DNA]</scope>
    <source>
        <strain evidence="3">cv. AM560-2</strain>
    </source>
</reference>
<dbReference type="InterPro" id="IPR036869">
    <property type="entry name" value="J_dom_sf"/>
</dbReference>
<dbReference type="PANTHER" id="PTHR45090:SF10">
    <property type="entry name" value="J DOMAIN-CONTAINING PROTEIN"/>
    <property type="match status" value="1"/>
</dbReference>
<dbReference type="InterPro" id="IPR053232">
    <property type="entry name" value="DnaJ_C/III_chloroplastic"/>
</dbReference>
<dbReference type="GO" id="GO:0009507">
    <property type="term" value="C:chloroplast"/>
    <property type="evidence" value="ECO:0000318"/>
    <property type="project" value="GO_Central"/>
</dbReference>
<dbReference type="OrthoDB" id="849080at2759"/>
<name>A0A2C9UQ38_MANES</name>
<gene>
    <name evidence="2" type="ORF">MANES_13G050800v8</name>
</gene>
<accession>A0A2C9UQ38</accession>
<dbReference type="SUPFAM" id="SSF46565">
    <property type="entry name" value="Chaperone J-domain"/>
    <property type="match status" value="1"/>
</dbReference>
<sequence>MTSTMISTGSCGSFHTISKPNLSTQKSFLELSSHFSFNTHFPKPSFPLRTRSKSIRNSPVKVAAVPGVYLNKQSFYDLLRIPKSGTLSEIKKAYKQLARKYHPDVSPPGRAEEYTKRFLQVQEAYETLSDPKSRALYDRDMAGGLDLHTMFSATKRSQEKKSTFPKFKWMTF</sequence>
<evidence type="ECO:0000259" key="1">
    <source>
        <dbReference type="PROSITE" id="PS50076"/>
    </source>
</evidence>
<protein>
    <recommendedName>
        <fullName evidence="1">J domain-containing protein</fullName>
    </recommendedName>
</protein>
<organism evidence="2 3">
    <name type="scientific">Manihot esculenta</name>
    <name type="common">Cassava</name>
    <name type="synonym">Jatropha manihot</name>
    <dbReference type="NCBI Taxonomy" id="3983"/>
    <lineage>
        <taxon>Eukaryota</taxon>
        <taxon>Viridiplantae</taxon>
        <taxon>Streptophyta</taxon>
        <taxon>Embryophyta</taxon>
        <taxon>Tracheophyta</taxon>
        <taxon>Spermatophyta</taxon>
        <taxon>Magnoliopsida</taxon>
        <taxon>eudicotyledons</taxon>
        <taxon>Gunneridae</taxon>
        <taxon>Pentapetalae</taxon>
        <taxon>rosids</taxon>
        <taxon>fabids</taxon>
        <taxon>Malpighiales</taxon>
        <taxon>Euphorbiaceae</taxon>
        <taxon>Crotonoideae</taxon>
        <taxon>Manihoteae</taxon>
        <taxon>Manihot</taxon>
    </lineage>
</organism>
<dbReference type="PROSITE" id="PS50076">
    <property type="entry name" value="DNAJ_2"/>
    <property type="match status" value="1"/>
</dbReference>
<comment type="caution">
    <text evidence="2">The sequence shown here is derived from an EMBL/GenBank/DDBJ whole genome shotgun (WGS) entry which is preliminary data.</text>
</comment>
<dbReference type="Pfam" id="PF00226">
    <property type="entry name" value="DnaJ"/>
    <property type="match status" value="1"/>
</dbReference>
<keyword evidence="3" id="KW-1185">Reference proteome</keyword>
<dbReference type="AlphaFoldDB" id="A0A2C9UQ38"/>
<dbReference type="PRINTS" id="PR00625">
    <property type="entry name" value="JDOMAIN"/>
</dbReference>
<dbReference type="PANTHER" id="PTHR45090">
    <property type="entry name" value="CHAPERONE PROTEIN DNAJ 20 CHLOROPLASTIC"/>
    <property type="match status" value="1"/>
</dbReference>
<feature type="domain" description="J" evidence="1">
    <location>
        <begin position="74"/>
        <end position="141"/>
    </location>
</feature>
<dbReference type="Proteomes" id="UP000091857">
    <property type="component" value="Chromosome 13"/>
</dbReference>
<proteinExistence type="predicted"/>
<evidence type="ECO:0000313" key="3">
    <source>
        <dbReference type="Proteomes" id="UP000091857"/>
    </source>
</evidence>
<dbReference type="EMBL" id="CM004399">
    <property type="protein sequence ID" value="OAY32851.1"/>
    <property type="molecule type" value="Genomic_DNA"/>
</dbReference>
<dbReference type="STRING" id="3983.A0A2C9UQ38"/>